<comment type="caution">
    <text evidence="1">The sequence shown here is derived from an EMBL/GenBank/DDBJ whole genome shotgun (WGS) entry which is preliminary data.</text>
</comment>
<evidence type="ECO:0000313" key="2">
    <source>
        <dbReference type="Proteomes" id="UP000004725"/>
    </source>
</evidence>
<reference evidence="1 2" key="1">
    <citation type="journal article" date="2012" name="J. Bacteriol.">
        <title>Genome Sequence of the Antarctic Psychrophile Bacterium Planococcus antarcticus DSM 14505.</title>
        <authorList>
            <person name="Margolles A."/>
            <person name="Gueimonde M."/>
            <person name="Sanchez B."/>
        </authorList>
    </citation>
    <scope>NUCLEOTIDE SEQUENCE [LARGE SCALE GENOMIC DNA]</scope>
    <source>
        <strain evidence="1 2">DSM 14505</strain>
    </source>
</reference>
<protein>
    <recommendedName>
        <fullName evidence="3">DUF4365 domain-containing protein</fullName>
    </recommendedName>
</protein>
<dbReference type="AlphaFoldDB" id="A0AA87LT91"/>
<dbReference type="EMBL" id="AJYB01000046">
    <property type="protein sequence ID" value="EIM05907.1"/>
    <property type="molecule type" value="Genomic_DNA"/>
</dbReference>
<gene>
    <name evidence="1" type="ORF">A1A1_13837</name>
</gene>
<proteinExistence type="predicted"/>
<organism evidence="1 2">
    <name type="scientific">Planococcus antarcticus DSM 14505</name>
    <dbReference type="NCBI Taxonomy" id="1185653"/>
    <lineage>
        <taxon>Bacteria</taxon>
        <taxon>Bacillati</taxon>
        <taxon>Bacillota</taxon>
        <taxon>Bacilli</taxon>
        <taxon>Bacillales</taxon>
        <taxon>Caryophanaceae</taxon>
        <taxon>Planococcus</taxon>
    </lineage>
</organism>
<dbReference type="Proteomes" id="UP000004725">
    <property type="component" value="Unassembled WGS sequence"/>
</dbReference>
<accession>A0AA87LT91</accession>
<dbReference type="RefSeq" id="WP_006830727.1">
    <property type="nucleotide sequence ID" value="NZ_AJYB01000046.1"/>
</dbReference>
<sequence>MNSNDTEEIGVDAVRKEVRNSPLLQSYIADKDKEPSWDGHIYCYMDSAKKKSSLLGRVPVQVKGKGVKNFSDKSFKYPIELSDLANYQSEDGCLYIVVQIISNDEVQIFYKELLPVDMKVIFKALKKEEQKKYSIEMVALNSEIRSLQSVCSDFLKHRDLQKGKNFIDIETVDTSSTFMTTVSIESKQDPLRYFSENEVYLYYKGDKNQFIPLEEKVRVNMFEDIQMKSFQADSLLIKRQVSRSINNGEVVWYVGENIKIVPSKIIFNPNSNISKQKEDVKFLLKLMSSRRIKVDEFDIEFNLGEDSQNFVNKLIDIEKYLEKITATLTRLEINTEEFGENFQYDDYLKLERLGKTLNGQELIAQTPQFMNLTISEKYYLFFVSEKNGENEIFNVMSPDFFKKIRIYGTIITPDKNTDINIISPFFATPLEDLLKISNFDIDLIINSIKDTINILEQKDQRVSMLSSLNKMILTSLLTYDRTKNKWQLDFAQLLAAFCLENQPEDSICLINLLQCYKRQRTLTDEEKLQVRKIDDSLGTIFSLAKSLLLDNFGDVDFYYSALTYEAKNEFKEQPLFNLKPN</sequence>
<evidence type="ECO:0008006" key="3">
    <source>
        <dbReference type="Google" id="ProtNLM"/>
    </source>
</evidence>
<name>A0AA87LT91_9BACL</name>
<evidence type="ECO:0000313" key="1">
    <source>
        <dbReference type="EMBL" id="EIM05907.1"/>
    </source>
</evidence>